<evidence type="ECO:0000313" key="13">
    <source>
        <dbReference type="Proteomes" id="UP000594261"/>
    </source>
</evidence>
<dbReference type="Gene3D" id="3.40.50.300">
    <property type="entry name" value="P-loop containing nucleotide triphosphate hydrolases"/>
    <property type="match status" value="1"/>
</dbReference>
<accession>A0A7N2LTH1</accession>
<dbReference type="FunFam" id="3.30.40.10:FF:000230">
    <property type="entry name" value="RBR-type E3 ubiquitin transferase"/>
    <property type="match status" value="1"/>
</dbReference>
<keyword evidence="1" id="KW-0433">Leucine-rich repeat</keyword>
<evidence type="ECO:0000256" key="4">
    <source>
        <dbReference type="ARBA" id="ARBA00022741"/>
    </source>
</evidence>
<dbReference type="InterPro" id="IPR001841">
    <property type="entry name" value="Znf_RING"/>
</dbReference>
<evidence type="ECO:0000256" key="7">
    <source>
        <dbReference type="ARBA" id="ARBA00022833"/>
    </source>
</evidence>
<keyword evidence="2" id="KW-0479">Metal-binding</keyword>
<dbReference type="InterPro" id="IPR058922">
    <property type="entry name" value="WHD_DRP"/>
</dbReference>
<organism evidence="12 13">
    <name type="scientific">Quercus lobata</name>
    <name type="common">Valley oak</name>
    <dbReference type="NCBI Taxonomy" id="97700"/>
    <lineage>
        <taxon>Eukaryota</taxon>
        <taxon>Viridiplantae</taxon>
        <taxon>Streptophyta</taxon>
        <taxon>Embryophyta</taxon>
        <taxon>Tracheophyta</taxon>
        <taxon>Spermatophyta</taxon>
        <taxon>Magnoliopsida</taxon>
        <taxon>eudicotyledons</taxon>
        <taxon>Gunneridae</taxon>
        <taxon>Pentapetalae</taxon>
        <taxon>rosids</taxon>
        <taxon>fabids</taxon>
        <taxon>Fagales</taxon>
        <taxon>Fagaceae</taxon>
        <taxon>Quercus</taxon>
    </lineage>
</organism>
<name>A0A7N2LTH1_QUELO</name>
<dbReference type="GO" id="GO:0051707">
    <property type="term" value="P:response to other organism"/>
    <property type="evidence" value="ECO:0007669"/>
    <property type="project" value="UniProtKB-ARBA"/>
</dbReference>
<dbReference type="GO" id="GO:0006952">
    <property type="term" value="P:defense response"/>
    <property type="evidence" value="ECO:0007669"/>
    <property type="project" value="UniProtKB-KW"/>
</dbReference>
<dbReference type="Gene3D" id="1.10.10.10">
    <property type="entry name" value="Winged helix-like DNA-binding domain superfamily/Winged helix DNA-binding domain"/>
    <property type="match status" value="1"/>
</dbReference>
<dbReference type="PANTHER" id="PTHR36766">
    <property type="entry name" value="PLANT BROAD-SPECTRUM MILDEW RESISTANCE PROTEIN RPW8"/>
    <property type="match status" value="1"/>
</dbReference>
<dbReference type="InterPro" id="IPR027417">
    <property type="entry name" value="P-loop_NTPase"/>
</dbReference>
<dbReference type="Gene3D" id="3.30.40.10">
    <property type="entry name" value="Zinc/RING finger domain, C3HC4 (zinc finger)"/>
    <property type="match status" value="1"/>
</dbReference>
<dbReference type="PANTHER" id="PTHR36766:SF45">
    <property type="entry name" value="NB-ARC DOMAIN-CONTAINING PROTEIN"/>
    <property type="match status" value="1"/>
</dbReference>
<keyword evidence="6" id="KW-0611">Plant defense</keyword>
<keyword evidence="10" id="KW-0175">Coiled coil</keyword>
<dbReference type="PROSITE" id="PS00518">
    <property type="entry name" value="ZF_RING_1"/>
    <property type="match status" value="1"/>
</dbReference>
<proteinExistence type="predicted"/>
<dbReference type="Pfam" id="PF23559">
    <property type="entry name" value="WHD_DRP"/>
    <property type="match status" value="1"/>
</dbReference>
<dbReference type="InterPro" id="IPR042197">
    <property type="entry name" value="Apaf_helical"/>
</dbReference>
<dbReference type="PRINTS" id="PR00364">
    <property type="entry name" value="DISEASERSIST"/>
</dbReference>
<dbReference type="GO" id="GO:0043531">
    <property type="term" value="F:ADP binding"/>
    <property type="evidence" value="ECO:0007669"/>
    <property type="project" value="InterPro"/>
</dbReference>
<feature type="coiled-coil region" evidence="10">
    <location>
        <begin position="754"/>
        <end position="788"/>
    </location>
</feature>
<keyword evidence="8" id="KW-0067">ATP-binding</keyword>
<dbReference type="InterPro" id="IPR032675">
    <property type="entry name" value="LRR_dom_sf"/>
</dbReference>
<keyword evidence="3" id="KW-0677">Repeat</keyword>
<dbReference type="EnsemblPlants" id="QL05p088196:mrna">
    <property type="protein sequence ID" value="QL05p088196:mrna"/>
    <property type="gene ID" value="QL05p088196"/>
</dbReference>
<evidence type="ECO:0000256" key="2">
    <source>
        <dbReference type="ARBA" id="ARBA00022723"/>
    </source>
</evidence>
<reference evidence="12 13" key="1">
    <citation type="journal article" date="2016" name="G3 (Bethesda)">
        <title>First Draft Assembly and Annotation of the Genome of a California Endemic Oak Quercus lobata Nee (Fagaceae).</title>
        <authorList>
            <person name="Sork V.L."/>
            <person name="Fitz-Gibbon S.T."/>
            <person name="Puiu D."/>
            <person name="Crepeau M."/>
            <person name="Gugger P.F."/>
            <person name="Sherman R."/>
            <person name="Stevens K."/>
            <person name="Langley C.H."/>
            <person name="Pellegrini M."/>
            <person name="Salzberg S.L."/>
        </authorList>
    </citation>
    <scope>NUCLEOTIDE SEQUENCE [LARGE SCALE GENOMIC DNA]</scope>
    <source>
        <strain evidence="12 13">cv. SW786</strain>
    </source>
</reference>
<dbReference type="Pfam" id="PF25019">
    <property type="entry name" value="LRR_R13L1-DRL21"/>
    <property type="match status" value="1"/>
</dbReference>
<dbReference type="InterPro" id="IPR056789">
    <property type="entry name" value="LRR_R13L1-DRL21"/>
</dbReference>
<dbReference type="GO" id="GO:0008270">
    <property type="term" value="F:zinc ion binding"/>
    <property type="evidence" value="ECO:0007669"/>
    <property type="project" value="UniProtKB-KW"/>
</dbReference>
<dbReference type="InterPro" id="IPR036388">
    <property type="entry name" value="WH-like_DNA-bd_sf"/>
</dbReference>
<dbReference type="InterPro" id="IPR041118">
    <property type="entry name" value="Rx_N"/>
</dbReference>
<feature type="coiled-coil region" evidence="10">
    <location>
        <begin position="79"/>
        <end position="106"/>
    </location>
</feature>
<evidence type="ECO:0000256" key="5">
    <source>
        <dbReference type="ARBA" id="ARBA00022771"/>
    </source>
</evidence>
<evidence type="ECO:0000259" key="11">
    <source>
        <dbReference type="PROSITE" id="PS50089"/>
    </source>
</evidence>
<keyword evidence="13" id="KW-1185">Reference proteome</keyword>
<dbReference type="SUPFAM" id="SSF57850">
    <property type="entry name" value="RING/U-box"/>
    <property type="match status" value="1"/>
</dbReference>
<evidence type="ECO:0000256" key="8">
    <source>
        <dbReference type="ARBA" id="ARBA00022840"/>
    </source>
</evidence>
<evidence type="ECO:0000256" key="10">
    <source>
        <dbReference type="SAM" id="Coils"/>
    </source>
</evidence>
<keyword evidence="7" id="KW-0862">Zinc</keyword>
<dbReference type="OMA" id="HELPRAM"/>
<sequence>MDRVLPSLVTDLLKHLGSFAAQELQLLVGVDDELQNLQYNLKMVQAMLNKFEERRLRADAVKLWYDKLEDAYYMMDDVLDTWKTAKIKLQIQKEEEEEEKAAHSNAPTPLEKKMKKVWSFFPSPSCCFRQVDNVSVRHEVGHKIKKLNETLANILKGKQEFGIDLNSQPERVERLEITSIVDVSKIVGRNEYKDDPLNNLLGVGSQQESNPLVISLVGIGGIGKSTLAKLAYNHPKVIAHFDKIMWVSVSDPFNECNVAKALIQELDPKHESLKNTTTILQPLLRIVCDLIKDKKFFLVFDDVWAKDIPKESEKWEPFKNALTHGVQGSRILVTTRNEEVAHMMGSTKTHIINLGNLTIDDCWLIIRKIAFFDENIDQHKDLEPLGRQLAGKCQGLPLAAKLIGGYMCNKRRKEQWAEVLESSLWDLENVQEGLLVPLLLSYHELSSAEKQCFLFCVVFPKDHVIDRFELVIHWIAQGYIDSKRNMEMEDIAEKYFKKLAMRSFFQDFEEDKIDGRIKSCKMHDIVHDFAQKMTEDVCFTIKGDEEVEEDFKRARQLSLMVEETFLEFVYEAKNLRFLYLYFMSSQIVQSKLFNHLTCLRTLHLKGRYILELSNEVEKLIHLRYLKLSDLTIEKLPESICNLCNLQSLDVSECWGLKKLPQGIGKLINLRHLLLEYEWYDEIRIKSFPKGIGRLTYLKTLQYFPVGKGEEICKLGELEHLNHIQGKLKIVGLSNVVDFGAIENTLKKKKELRYLGIFFNTLEEMKDEIEKEEEEETEEERRRRKMEKDVAILNALEPPPRLESLEIDFYKGTTMYPNWMMSKLTYLKRLIIRECPNLEQLPPLGKLSLLEEMVIGNAPMIRKVGDEFLGIDIEEEELSESSKNNNNKEEDIIILFPNLKSLRFDFFDEWEEWSGMGGTIEEEEEKDNSDNAFVTNNTPKIKIMPLLHSLEIGMCGNLKSLPDYLRNTPLKELEIWGCPILEQRCERWIRDYWPNISHIPNIKIDYEYVQKDGQLPESIDLEYAEELQFQEVLMGSVITSKLANNEALTLLPLLSSPKPTIQAILPTLEPEPAKEAGESSYSFCEICVERKDSYQMFKTESCVHSFCSDCIGKHVAAKIQESITVVTCPGLDCKGVIELDACRAVLPKDELDRWDEALCFRNTDDVVEVDKIEDRQLTCTEEDRYIMMRLGSKSIVLKKTMNEEACMWIDDDQDNESGQEINDKDFEVEVYKIEANSDEEDGTKHEDLSKKKIGLSIMWMEKWK</sequence>
<dbReference type="InterPro" id="IPR013083">
    <property type="entry name" value="Znf_RING/FYVE/PHD"/>
</dbReference>
<keyword evidence="5 9" id="KW-0863">Zinc-finger</keyword>
<dbReference type="Pfam" id="PF00931">
    <property type="entry name" value="NB-ARC"/>
    <property type="match status" value="1"/>
</dbReference>
<dbReference type="Proteomes" id="UP000594261">
    <property type="component" value="Chromosome 5"/>
</dbReference>
<protein>
    <recommendedName>
        <fullName evidence="11">RING-type domain-containing protein</fullName>
    </recommendedName>
</protein>
<dbReference type="Pfam" id="PF18052">
    <property type="entry name" value="Rx_N"/>
    <property type="match status" value="1"/>
</dbReference>
<dbReference type="InParanoid" id="A0A7N2LTH1"/>
<evidence type="ECO:0000313" key="12">
    <source>
        <dbReference type="EnsemblPlants" id="QL05p088196:mrna"/>
    </source>
</evidence>
<dbReference type="Gene3D" id="1.10.8.430">
    <property type="entry name" value="Helical domain of apoptotic protease-activating factors"/>
    <property type="match status" value="1"/>
</dbReference>
<evidence type="ECO:0000256" key="1">
    <source>
        <dbReference type="ARBA" id="ARBA00022614"/>
    </source>
</evidence>
<dbReference type="Gene3D" id="3.80.10.10">
    <property type="entry name" value="Ribonuclease Inhibitor"/>
    <property type="match status" value="1"/>
</dbReference>
<dbReference type="FunFam" id="1.10.10.10:FF:000322">
    <property type="entry name" value="Probable disease resistance protein At1g63360"/>
    <property type="match status" value="1"/>
</dbReference>
<keyword evidence="4" id="KW-0547">Nucleotide-binding</keyword>
<reference evidence="12" key="2">
    <citation type="submission" date="2021-01" db="UniProtKB">
        <authorList>
            <consortium name="EnsemblPlants"/>
        </authorList>
    </citation>
    <scope>IDENTIFICATION</scope>
</reference>
<dbReference type="InterPro" id="IPR002182">
    <property type="entry name" value="NB-ARC"/>
</dbReference>
<evidence type="ECO:0000256" key="9">
    <source>
        <dbReference type="PROSITE-ProRule" id="PRU00175"/>
    </source>
</evidence>
<feature type="domain" description="RING-type" evidence="11">
    <location>
        <begin position="1083"/>
        <end position="1128"/>
    </location>
</feature>
<dbReference type="SUPFAM" id="SSF52540">
    <property type="entry name" value="P-loop containing nucleoside triphosphate hydrolases"/>
    <property type="match status" value="1"/>
</dbReference>
<dbReference type="PROSITE" id="PS50089">
    <property type="entry name" value="ZF_RING_2"/>
    <property type="match status" value="1"/>
</dbReference>
<dbReference type="InterPro" id="IPR017907">
    <property type="entry name" value="Znf_RING_CS"/>
</dbReference>
<dbReference type="Gene3D" id="1.20.5.4130">
    <property type="match status" value="1"/>
</dbReference>
<evidence type="ECO:0000256" key="3">
    <source>
        <dbReference type="ARBA" id="ARBA00022737"/>
    </source>
</evidence>
<dbReference type="SUPFAM" id="SSF52058">
    <property type="entry name" value="L domain-like"/>
    <property type="match status" value="1"/>
</dbReference>
<dbReference type="GO" id="GO:0005524">
    <property type="term" value="F:ATP binding"/>
    <property type="evidence" value="ECO:0007669"/>
    <property type="project" value="UniProtKB-KW"/>
</dbReference>
<evidence type="ECO:0000256" key="6">
    <source>
        <dbReference type="ARBA" id="ARBA00022821"/>
    </source>
</evidence>
<dbReference type="EMBL" id="LRBV02000005">
    <property type="status" value="NOT_ANNOTATED_CDS"/>
    <property type="molecule type" value="Genomic_DNA"/>
</dbReference>
<dbReference type="AlphaFoldDB" id="A0A7N2LTH1"/>
<dbReference type="Gramene" id="QL05p088196:mrna">
    <property type="protein sequence ID" value="QL05p088196:mrna"/>
    <property type="gene ID" value="QL05p088196"/>
</dbReference>